<dbReference type="Gene3D" id="3.40.50.720">
    <property type="entry name" value="NAD(P)-binding Rossmann-like Domain"/>
    <property type="match status" value="1"/>
</dbReference>
<evidence type="ECO:0000313" key="2">
    <source>
        <dbReference type="EMBL" id="GAA3376736.1"/>
    </source>
</evidence>
<evidence type="ECO:0000256" key="1">
    <source>
        <dbReference type="SAM" id="MobiDB-lite"/>
    </source>
</evidence>
<evidence type="ECO:0000313" key="3">
    <source>
        <dbReference type="Proteomes" id="UP001499990"/>
    </source>
</evidence>
<dbReference type="PIRSF" id="PIRSF001439">
    <property type="entry name" value="CryM"/>
    <property type="match status" value="1"/>
</dbReference>
<dbReference type="InterPro" id="IPR023401">
    <property type="entry name" value="ODC_N"/>
</dbReference>
<feature type="region of interest" description="Disordered" evidence="1">
    <location>
        <begin position="311"/>
        <end position="339"/>
    </location>
</feature>
<gene>
    <name evidence="2" type="ORF">GCM10020367_49590</name>
</gene>
<dbReference type="InterPro" id="IPR036291">
    <property type="entry name" value="NAD(P)-bd_dom_sf"/>
</dbReference>
<dbReference type="Pfam" id="PF02423">
    <property type="entry name" value="OCD_Mu_crystall"/>
    <property type="match status" value="1"/>
</dbReference>
<evidence type="ECO:0008006" key="4">
    <source>
        <dbReference type="Google" id="ProtNLM"/>
    </source>
</evidence>
<proteinExistence type="predicted"/>
<dbReference type="Gene3D" id="3.30.1780.10">
    <property type="entry name" value="ornithine cyclodeaminase, domain 1"/>
    <property type="match status" value="1"/>
</dbReference>
<dbReference type="Proteomes" id="UP001499990">
    <property type="component" value="Unassembled WGS sequence"/>
</dbReference>
<reference evidence="3" key="1">
    <citation type="journal article" date="2019" name="Int. J. Syst. Evol. Microbiol.">
        <title>The Global Catalogue of Microorganisms (GCM) 10K type strain sequencing project: providing services to taxonomists for standard genome sequencing and annotation.</title>
        <authorList>
            <consortium name="The Broad Institute Genomics Platform"/>
            <consortium name="The Broad Institute Genome Sequencing Center for Infectious Disease"/>
            <person name="Wu L."/>
            <person name="Ma J."/>
        </authorList>
    </citation>
    <scope>NUCLEOTIDE SEQUENCE [LARGE SCALE GENOMIC DNA]</scope>
    <source>
        <strain evidence="3">JCM 9651</strain>
    </source>
</reference>
<dbReference type="PANTHER" id="PTHR13812:SF19">
    <property type="entry name" value="KETIMINE REDUCTASE MU-CRYSTALLIN"/>
    <property type="match status" value="1"/>
</dbReference>
<comment type="caution">
    <text evidence="2">The sequence shown here is derived from an EMBL/GenBank/DDBJ whole genome shotgun (WGS) entry which is preliminary data.</text>
</comment>
<organism evidence="2 3">
    <name type="scientific">Streptomyces sannanensis</name>
    <dbReference type="NCBI Taxonomy" id="285536"/>
    <lineage>
        <taxon>Bacteria</taxon>
        <taxon>Bacillati</taxon>
        <taxon>Actinomycetota</taxon>
        <taxon>Actinomycetes</taxon>
        <taxon>Kitasatosporales</taxon>
        <taxon>Streptomycetaceae</taxon>
        <taxon>Streptomyces</taxon>
    </lineage>
</organism>
<keyword evidence="3" id="KW-1185">Reference proteome</keyword>
<name>A0ABP6SH30_9ACTN</name>
<dbReference type="SUPFAM" id="SSF51735">
    <property type="entry name" value="NAD(P)-binding Rossmann-fold domains"/>
    <property type="match status" value="1"/>
</dbReference>
<protein>
    <recommendedName>
        <fullName evidence="4">Ornithine cyclodeaminase family protein</fullName>
    </recommendedName>
</protein>
<accession>A0ABP6SH30</accession>
<dbReference type="PANTHER" id="PTHR13812">
    <property type="entry name" value="KETIMINE REDUCTASE MU-CRYSTALLIN"/>
    <property type="match status" value="1"/>
</dbReference>
<sequence length="339" mass="35039">MKDLLFIDADDIARALSPSAAADAVADVLRAGLDPETCPPRANVPVPAGELLLMPAAAGAYAGVKIAGVAPANPGRGLPRITGGYLLLEGATLMPVALLDGAALTSLRTPAVSAVAIRHLAEPDAGHLVLFGAGPQAYGHLEAALAERPLTRLTVVSRTASAAEALVAHARTAFGLDARTGTPDEVSGADLVVCCTTAREPLFDGRLVPEHATVVAVGSHEPDARETDTALVSRSRVFVEARSVALREAGDLIIPVREGALEPGRIVGTLADLVSGRTAPGPGGPRFFKSVGMAWQDLAVAAAVHRAVERRGRGCVERENARRVPTKEGPEHDRPSTQP</sequence>
<dbReference type="RefSeq" id="WP_345041463.1">
    <property type="nucleotide sequence ID" value="NZ_BAAAYL010000001.1"/>
</dbReference>
<dbReference type="EMBL" id="BAAAYL010000001">
    <property type="protein sequence ID" value="GAA3376736.1"/>
    <property type="molecule type" value="Genomic_DNA"/>
</dbReference>
<dbReference type="InterPro" id="IPR003462">
    <property type="entry name" value="ODC_Mu_crystall"/>
</dbReference>